<accession>A0A840VH28</accession>
<reference evidence="1 2" key="1">
    <citation type="submission" date="2020-08" db="EMBL/GenBank/DDBJ databases">
        <title>Genomic Encyclopedia of Type Strains, Phase IV (KMG-IV): sequencing the most valuable type-strain genomes for metagenomic binning, comparative biology and taxonomic classification.</title>
        <authorList>
            <person name="Goeker M."/>
        </authorList>
    </citation>
    <scope>NUCLEOTIDE SEQUENCE [LARGE SCALE GENOMIC DNA]</scope>
    <source>
        <strain evidence="1 2">YC6886</strain>
    </source>
</reference>
<evidence type="ECO:0008006" key="3">
    <source>
        <dbReference type="Google" id="ProtNLM"/>
    </source>
</evidence>
<sequence>MTASPVTTWPEAPADARPWLELTLSDSGSEDSGPDGDALARDGWGGLVFPAMGSDASAWQQQARAAAAEAQRGGLGFDLRLNALPRPATALDELRSEVLEPFSDRIQGGQEVSLSLPDRTFETLGAWPHQGAPMDLTPYLGEDGTLAWPAPVGDWRVFGLGTRKAGEELDPFSAYAMTLWLDFQEKPLEAEGLLPPRAKVFERTAATEGSWSPALLDAFQKLRGYDLREQLPALFGQGDPGNSLRVVSDYRETLGEMHLDALDAWRLRTQEEGALSRSVLRGNPGNPIDLQAIADIPGVLDPADPPFAASAAHFALKPLITGVVVGGLTSSPNEIRRRCEALWLRGANQLEFPPIDPALHLGIPALTDWVTRIQTILQSGAPDPDLLLYYPYHDFLATRGGLPHDPDERLLWMASSGFGHAMQALDEAGISYDIVSDRLLASATASESGIILGGLLYQAIMLPEVERLPETTAILLRDLSRRGGKIGILGDWPTDVPGYPAPDIRRGTLVQALEDIHRSEEDDDPVRLAEKLGIRGESFAAAGLRGIRRHHADGHHYWLLNPTDKVVDTEVELSRPASALVLLDPAIPDRAGTVATESTEYGRIRFPLRLEPHESRLIRTFRQPLESPPRWPQRLPGIDLRGLWTLTFQDGGQLELPLLGSWRTLADPQWALTTDPVRYHLDFELPDGADRWLLDFGKVSQTGSVKIDGEPIGTLFGNPAALALPVLAAGSHHLEVVVSATSQSSEAGLLGPVRAVPLTASSEE</sequence>
<dbReference type="PANTHER" id="PTHR36848">
    <property type="entry name" value="DNA-BINDING PROTEIN (PUTATIVE SECRETED PROTEIN)-RELATED"/>
    <property type="match status" value="1"/>
</dbReference>
<proteinExistence type="predicted"/>
<keyword evidence="2" id="KW-1185">Reference proteome</keyword>
<evidence type="ECO:0000313" key="1">
    <source>
        <dbReference type="EMBL" id="MBB5352081.1"/>
    </source>
</evidence>
<dbReference type="AlphaFoldDB" id="A0A840VH28"/>
<dbReference type="EMBL" id="JACHFD010000010">
    <property type="protein sequence ID" value="MBB5352081.1"/>
    <property type="molecule type" value="Genomic_DNA"/>
</dbReference>
<dbReference type="InterPro" id="IPR053161">
    <property type="entry name" value="Ulvan_degrading_GH"/>
</dbReference>
<dbReference type="PANTHER" id="PTHR36848:SF2">
    <property type="entry name" value="SECRETED PROTEIN"/>
    <property type="match status" value="1"/>
</dbReference>
<organism evidence="1 2">
    <name type="scientific">Haloferula luteola</name>
    <dbReference type="NCBI Taxonomy" id="595692"/>
    <lineage>
        <taxon>Bacteria</taxon>
        <taxon>Pseudomonadati</taxon>
        <taxon>Verrucomicrobiota</taxon>
        <taxon>Verrucomicrobiia</taxon>
        <taxon>Verrucomicrobiales</taxon>
        <taxon>Verrucomicrobiaceae</taxon>
        <taxon>Haloferula</taxon>
    </lineage>
</organism>
<dbReference type="InterPro" id="IPR008979">
    <property type="entry name" value="Galactose-bd-like_sf"/>
</dbReference>
<gene>
    <name evidence="1" type="ORF">HNR46_002322</name>
</gene>
<evidence type="ECO:0000313" key="2">
    <source>
        <dbReference type="Proteomes" id="UP000557717"/>
    </source>
</evidence>
<protein>
    <recommendedName>
        <fullName evidence="3">Glycosyl hydrolases family 2, sugar binding domain</fullName>
    </recommendedName>
</protein>
<comment type="caution">
    <text evidence="1">The sequence shown here is derived from an EMBL/GenBank/DDBJ whole genome shotgun (WGS) entry which is preliminary data.</text>
</comment>
<dbReference type="Proteomes" id="UP000557717">
    <property type="component" value="Unassembled WGS sequence"/>
</dbReference>
<name>A0A840VH28_9BACT</name>
<dbReference type="SUPFAM" id="SSF49785">
    <property type="entry name" value="Galactose-binding domain-like"/>
    <property type="match status" value="1"/>
</dbReference>